<name>A0A1H9DQL4_9FLAO</name>
<dbReference type="EMBL" id="FOEI01000008">
    <property type="protein sequence ID" value="SEQ15804.1"/>
    <property type="molecule type" value="Genomic_DNA"/>
</dbReference>
<dbReference type="OrthoDB" id="1375602at2"/>
<keyword evidence="2" id="KW-1185">Reference proteome</keyword>
<evidence type="ECO:0000313" key="1">
    <source>
        <dbReference type="EMBL" id="SEQ15804.1"/>
    </source>
</evidence>
<organism evidence="1 2">
    <name type="scientific">Flavobacterium urocaniciphilum</name>
    <dbReference type="NCBI Taxonomy" id="1299341"/>
    <lineage>
        <taxon>Bacteria</taxon>
        <taxon>Pseudomonadati</taxon>
        <taxon>Bacteroidota</taxon>
        <taxon>Flavobacteriia</taxon>
        <taxon>Flavobacteriales</taxon>
        <taxon>Flavobacteriaceae</taxon>
        <taxon>Flavobacterium</taxon>
    </lineage>
</organism>
<gene>
    <name evidence="1" type="ORF">SAMN05444005_10816</name>
</gene>
<proteinExistence type="predicted"/>
<dbReference type="RefSeq" id="WP_143065663.1">
    <property type="nucleotide sequence ID" value="NZ_FOEI01000008.1"/>
</dbReference>
<accession>A0A1H9DQL4</accession>
<dbReference type="Proteomes" id="UP000198648">
    <property type="component" value="Unassembled WGS sequence"/>
</dbReference>
<dbReference type="AlphaFoldDB" id="A0A1H9DQL4"/>
<evidence type="ECO:0000313" key="2">
    <source>
        <dbReference type="Proteomes" id="UP000198648"/>
    </source>
</evidence>
<protein>
    <submittedName>
        <fullName evidence="1">Uncharacterized protein</fullName>
    </submittedName>
</protein>
<reference evidence="1 2" key="1">
    <citation type="submission" date="2016-10" db="EMBL/GenBank/DDBJ databases">
        <authorList>
            <person name="de Groot N.N."/>
        </authorList>
    </citation>
    <scope>NUCLEOTIDE SEQUENCE [LARGE SCALE GENOMIC DNA]</scope>
    <source>
        <strain evidence="1 2">DSM 27078</strain>
    </source>
</reference>
<sequence length="256" mass="27254">MKKKLLIIVSIFCNYVFSQVGIGTSTPQKDLHVAGTTSTIRIESLNSTNKPLLNVPPRLAPVYVTANGDLTLDPPNYSAGEGVGVNEPLNFLISIPNFVPNGPYGDGTVVANDATITSASSQIGTNVLFSSPQDALIEVRYAMTIDLSDLVLPAPAASTFSDVSAKTVRCYFCIDLNNDGLDATELSKKYGLHGEAYTSFNQGSVGYAFIHGVGYGSIPQGNHSLVFFGETQDGTNLSTYVGFGGSSDYLKIRIYN</sequence>
<dbReference type="STRING" id="1299341.SAMN05444005_10816"/>